<dbReference type="Pfam" id="PF11456">
    <property type="entry name" value="DUF3019"/>
    <property type="match status" value="1"/>
</dbReference>
<feature type="chain" id="PRO_5043144397" evidence="1">
    <location>
        <begin position="27"/>
        <end position="137"/>
    </location>
</feature>
<reference evidence="2" key="2">
    <citation type="submission" date="2019-04" db="EMBL/GenBank/DDBJ databases">
        <authorList>
            <person name="Zou H."/>
        </authorList>
    </citation>
    <scope>NUCLEOTIDE SEQUENCE</scope>
    <source>
        <strain evidence="2">2015oxa</strain>
    </source>
</reference>
<proteinExistence type="predicted"/>
<sequence length="137" mass="15507">MTPLHIRMLCIFGLSVSLMGPTHALAAPNEESKLKLTPEICITGDENQACEIRVELQWQLAKNELVCILSDNNAYPKWCSESLEQHEITLNVSTLNDIHFVLVSKDTNQTLAGAKLKITSTSQPQVRRRYRNPWSLF</sequence>
<name>A0A1E3UXT0_9GAMM</name>
<evidence type="ECO:0000313" key="2">
    <source>
        <dbReference type="EMBL" id="MDG5901837.1"/>
    </source>
</evidence>
<protein>
    <submittedName>
        <fullName evidence="2">DUF3019 domain-containing protein</fullName>
    </submittedName>
</protein>
<dbReference type="AlphaFoldDB" id="A0A1E3UXT0"/>
<dbReference type="EMBL" id="SUNE01000019">
    <property type="protein sequence ID" value="MDG5901837.1"/>
    <property type="molecule type" value="Genomic_DNA"/>
</dbReference>
<dbReference type="OrthoDB" id="6265867at2"/>
<keyword evidence="1" id="KW-0732">Signal</keyword>
<comment type="caution">
    <text evidence="2">The sequence shown here is derived from an EMBL/GenBank/DDBJ whole genome shotgun (WGS) entry which is preliminary data.</text>
</comment>
<organism evidence="2">
    <name type="scientific">Shewanella xiamenensis</name>
    <dbReference type="NCBI Taxonomy" id="332186"/>
    <lineage>
        <taxon>Bacteria</taxon>
        <taxon>Pseudomonadati</taxon>
        <taxon>Pseudomonadota</taxon>
        <taxon>Gammaproteobacteria</taxon>
        <taxon>Alteromonadales</taxon>
        <taxon>Shewanellaceae</taxon>
        <taxon>Shewanella</taxon>
    </lineage>
</organism>
<evidence type="ECO:0000256" key="1">
    <source>
        <dbReference type="SAM" id="SignalP"/>
    </source>
</evidence>
<dbReference type="Proteomes" id="UP001152518">
    <property type="component" value="Unassembled WGS sequence"/>
</dbReference>
<feature type="signal peptide" evidence="1">
    <location>
        <begin position="1"/>
        <end position="26"/>
    </location>
</feature>
<dbReference type="InterPro" id="IPR021559">
    <property type="entry name" value="DUF3019"/>
</dbReference>
<accession>A0A1E3UXT0</accession>
<gene>
    <name evidence="2" type="ORF">E2650_18455</name>
</gene>
<reference evidence="2" key="1">
    <citation type="journal article" date="2019" name="Int J Environ Res Public Health">
        <title>Characterization of Chromosome-Mediated BlaOXA-894 in Shewanella xiamenensis Isolated from Pig Wastewater.</title>
        <authorList>
            <person name="Zou H."/>
            <person name="Zhou Z."/>
            <person name="Xia H."/>
            <person name="Zhao Q."/>
            <person name="Li X."/>
        </authorList>
    </citation>
    <scope>NUCLEOTIDE SEQUENCE</scope>
    <source>
        <strain evidence="2">2015oxa</strain>
    </source>
</reference>